<evidence type="ECO:0000313" key="3">
    <source>
        <dbReference type="Proteomes" id="UP000612855"/>
    </source>
</evidence>
<dbReference type="Proteomes" id="UP000612855">
    <property type="component" value="Unassembled WGS sequence"/>
</dbReference>
<dbReference type="InterPro" id="IPR007401">
    <property type="entry name" value="DUF454"/>
</dbReference>
<protein>
    <recommendedName>
        <fullName evidence="4">DUF454 domain-containing protein</fullName>
    </recommendedName>
</protein>
<keyword evidence="3" id="KW-1185">Reference proteome</keyword>
<reference evidence="3" key="1">
    <citation type="journal article" date="2019" name="Int. J. Syst. Evol. Microbiol.">
        <title>The Global Catalogue of Microorganisms (GCM) 10K type strain sequencing project: providing services to taxonomists for standard genome sequencing and annotation.</title>
        <authorList>
            <consortium name="The Broad Institute Genomics Platform"/>
            <consortium name="The Broad Institute Genome Sequencing Center for Infectious Disease"/>
            <person name="Wu L."/>
            <person name="Ma J."/>
        </authorList>
    </citation>
    <scope>NUCLEOTIDE SEQUENCE [LARGE SCALE GENOMIC DNA]</scope>
    <source>
        <strain evidence="3">CGMCC 1.12664</strain>
    </source>
</reference>
<dbReference type="Pfam" id="PF04304">
    <property type="entry name" value="DUF454"/>
    <property type="match status" value="1"/>
</dbReference>
<dbReference type="PANTHER" id="PTHR35813:SF1">
    <property type="entry name" value="INNER MEMBRANE PROTEIN YBAN"/>
    <property type="match status" value="1"/>
</dbReference>
<dbReference type="PANTHER" id="PTHR35813">
    <property type="entry name" value="INNER MEMBRANE PROTEIN YBAN"/>
    <property type="match status" value="1"/>
</dbReference>
<dbReference type="RefSeq" id="WP_188479288.1">
    <property type="nucleotide sequence ID" value="NZ_BMFJ01000002.1"/>
</dbReference>
<proteinExistence type="predicted"/>
<keyword evidence="1" id="KW-1133">Transmembrane helix</keyword>
<keyword evidence="1" id="KW-0812">Transmembrane</keyword>
<organism evidence="2 3">
    <name type="scientific">Primorskyibacter flagellatus</name>
    <dbReference type="NCBI Taxonomy" id="1387277"/>
    <lineage>
        <taxon>Bacteria</taxon>
        <taxon>Pseudomonadati</taxon>
        <taxon>Pseudomonadota</taxon>
        <taxon>Alphaproteobacteria</taxon>
        <taxon>Rhodobacterales</taxon>
        <taxon>Roseobacteraceae</taxon>
        <taxon>Primorskyibacter</taxon>
    </lineage>
</organism>
<sequence>MRILWATLGFLSLACGLIGVVLPLVPTVPFMLLAAFFFARSSERMSHWLTSHPTFGPAITDWQTSGAVSLHGKRMATIACAVVLVTSVILGLRPGLIAIQTVTLSCVMIFLWTRPTARR</sequence>
<accession>A0A917EHY5</accession>
<feature type="transmembrane region" description="Helical" evidence="1">
    <location>
        <begin position="6"/>
        <end position="39"/>
    </location>
</feature>
<comment type="caution">
    <text evidence="2">The sequence shown here is derived from an EMBL/GenBank/DDBJ whole genome shotgun (WGS) entry which is preliminary data.</text>
</comment>
<evidence type="ECO:0000256" key="1">
    <source>
        <dbReference type="SAM" id="Phobius"/>
    </source>
</evidence>
<dbReference type="AlphaFoldDB" id="A0A917EHY5"/>
<evidence type="ECO:0000313" key="2">
    <source>
        <dbReference type="EMBL" id="GGE46251.1"/>
    </source>
</evidence>
<dbReference type="PROSITE" id="PS51257">
    <property type="entry name" value="PROKAR_LIPOPROTEIN"/>
    <property type="match status" value="1"/>
</dbReference>
<keyword evidence="1" id="KW-0472">Membrane</keyword>
<dbReference type="GO" id="GO:0005886">
    <property type="term" value="C:plasma membrane"/>
    <property type="evidence" value="ECO:0007669"/>
    <property type="project" value="TreeGrafter"/>
</dbReference>
<dbReference type="EMBL" id="BMFJ01000002">
    <property type="protein sequence ID" value="GGE46251.1"/>
    <property type="molecule type" value="Genomic_DNA"/>
</dbReference>
<dbReference type="PIRSF" id="PIRSF016789">
    <property type="entry name" value="DUF454"/>
    <property type="match status" value="1"/>
</dbReference>
<feature type="transmembrane region" description="Helical" evidence="1">
    <location>
        <begin position="97"/>
        <end position="113"/>
    </location>
</feature>
<gene>
    <name evidence="2" type="ORF">GCM10011360_36920</name>
</gene>
<feature type="transmembrane region" description="Helical" evidence="1">
    <location>
        <begin position="75"/>
        <end position="91"/>
    </location>
</feature>
<evidence type="ECO:0008006" key="4">
    <source>
        <dbReference type="Google" id="ProtNLM"/>
    </source>
</evidence>
<name>A0A917EHY5_9RHOB</name>